<dbReference type="GO" id="GO:0000228">
    <property type="term" value="C:nuclear chromosome"/>
    <property type="evidence" value="ECO:0007669"/>
    <property type="project" value="TreeGrafter"/>
</dbReference>
<keyword evidence="2 4" id="KW-0863">Zinc-finger</keyword>
<reference evidence="7" key="1">
    <citation type="submission" date="2022-02" db="EMBL/GenBank/DDBJ databases">
        <authorList>
            <person name="Henning P.M."/>
            <person name="McCubbin A.G."/>
            <person name="Shore J.S."/>
        </authorList>
    </citation>
    <scope>NUCLEOTIDE SEQUENCE</scope>
    <source>
        <strain evidence="7">F60SS</strain>
        <tissue evidence="7">Leaves</tissue>
    </source>
</reference>
<dbReference type="PROSITE" id="PS50016">
    <property type="entry name" value="ZF_PHD_2"/>
    <property type="match status" value="1"/>
</dbReference>
<proteinExistence type="predicted"/>
<reference evidence="7" key="2">
    <citation type="journal article" date="2023" name="Plants (Basel)">
        <title>Annotation of the Turnera subulata (Passifloraceae) Draft Genome Reveals the S-Locus Evolved after the Divergence of Turneroideae from Passifloroideae in a Stepwise Manner.</title>
        <authorList>
            <person name="Henning P.M."/>
            <person name="Roalson E.H."/>
            <person name="Mir W."/>
            <person name="McCubbin A.G."/>
            <person name="Shore J.S."/>
        </authorList>
    </citation>
    <scope>NUCLEOTIDE SEQUENCE</scope>
    <source>
        <strain evidence="7">F60SS</strain>
    </source>
</reference>
<evidence type="ECO:0000313" key="7">
    <source>
        <dbReference type="EMBL" id="KAJ4833185.1"/>
    </source>
</evidence>
<dbReference type="InterPro" id="IPR013083">
    <property type="entry name" value="Znf_RING/FYVE/PHD"/>
</dbReference>
<evidence type="ECO:0000259" key="6">
    <source>
        <dbReference type="PROSITE" id="PS51050"/>
    </source>
</evidence>
<dbReference type="GO" id="GO:0003677">
    <property type="term" value="F:DNA binding"/>
    <property type="evidence" value="ECO:0007669"/>
    <property type="project" value="TreeGrafter"/>
</dbReference>
<dbReference type="GO" id="GO:0031445">
    <property type="term" value="P:regulation of heterochromatin formation"/>
    <property type="evidence" value="ECO:0007669"/>
    <property type="project" value="TreeGrafter"/>
</dbReference>
<evidence type="ECO:0000256" key="1">
    <source>
        <dbReference type="ARBA" id="ARBA00022723"/>
    </source>
</evidence>
<dbReference type="OrthoDB" id="787137at2759"/>
<keyword evidence="8" id="KW-1185">Reference proteome</keyword>
<dbReference type="InterPro" id="IPR011011">
    <property type="entry name" value="Znf_FYVE_PHD"/>
</dbReference>
<organism evidence="7 8">
    <name type="scientific">Turnera subulata</name>
    <dbReference type="NCBI Taxonomy" id="218843"/>
    <lineage>
        <taxon>Eukaryota</taxon>
        <taxon>Viridiplantae</taxon>
        <taxon>Streptophyta</taxon>
        <taxon>Embryophyta</taxon>
        <taxon>Tracheophyta</taxon>
        <taxon>Spermatophyta</taxon>
        <taxon>Magnoliopsida</taxon>
        <taxon>eudicotyledons</taxon>
        <taxon>Gunneridae</taxon>
        <taxon>Pentapetalae</taxon>
        <taxon>rosids</taxon>
        <taxon>fabids</taxon>
        <taxon>Malpighiales</taxon>
        <taxon>Passifloraceae</taxon>
        <taxon>Turnera</taxon>
    </lineage>
</organism>
<dbReference type="InterPro" id="IPR011124">
    <property type="entry name" value="Znf_CW"/>
</dbReference>
<dbReference type="InterPro" id="IPR019786">
    <property type="entry name" value="Zinc_finger_PHD-type_CS"/>
</dbReference>
<dbReference type="GO" id="GO:0006355">
    <property type="term" value="P:regulation of DNA-templated transcription"/>
    <property type="evidence" value="ECO:0007669"/>
    <property type="project" value="TreeGrafter"/>
</dbReference>
<keyword evidence="3" id="KW-0862">Zinc</keyword>
<dbReference type="Gene3D" id="3.30.40.10">
    <property type="entry name" value="Zinc/RING finger domain, C3HC4 (zinc finger)"/>
    <property type="match status" value="1"/>
</dbReference>
<dbReference type="PANTHER" id="PTHR46510:SF1">
    <property type="entry name" value="BROMODOMAIN ADJACENT TO ZINC FINGER DOMAIN PROTEIN 1A"/>
    <property type="match status" value="1"/>
</dbReference>
<dbReference type="Pfam" id="PF00628">
    <property type="entry name" value="PHD"/>
    <property type="match status" value="1"/>
</dbReference>
<dbReference type="Gene3D" id="3.30.40.100">
    <property type="match status" value="1"/>
</dbReference>
<dbReference type="FunFam" id="3.30.40.100:FF:000005">
    <property type="entry name" value="uncharacterized protein LOC106759733 isoform X4"/>
    <property type="match status" value="1"/>
</dbReference>
<dbReference type="PROSITE" id="PS01359">
    <property type="entry name" value="ZF_PHD_1"/>
    <property type="match status" value="1"/>
</dbReference>
<keyword evidence="1" id="KW-0479">Metal-binding</keyword>
<dbReference type="SMART" id="SM00249">
    <property type="entry name" value="PHD"/>
    <property type="match status" value="1"/>
</dbReference>
<comment type="caution">
    <text evidence="7">The sequence shown here is derived from an EMBL/GenBank/DDBJ whole genome shotgun (WGS) entry which is preliminary data.</text>
</comment>
<dbReference type="GO" id="GO:0008270">
    <property type="term" value="F:zinc ion binding"/>
    <property type="evidence" value="ECO:0007669"/>
    <property type="project" value="UniProtKB-KW"/>
</dbReference>
<protein>
    <recommendedName>
        <fullName evidence="9">PHD-type domain-containing protein</fullName>
    </recommendedName>
</protein>
<dbReference type="GO" id="GO:0045740">
    <property type="term" value="P:positive regulation of DNA replication"/>
    <property type="evidence" value="ECO:0007669"/>
    <property type="project" value="TreeGrafter"/>
</dbReference>
<dbReference type="InterPro" id="IPR019787">
    <property type="entry name" value="Znf_PHD-finger"/>
</dbReference>
<evidence type="ECO:0000313" key="8">
    <source>
        <dbReference type="Proteomes" id="UP001141552"/>
    </source>
</evidence>
<dbReference type="SUPFAM" id="SSF57903">
    <property type="entry name" value="FYVE/PHD zinc finger"/>
    <property type="match status" value="1"/>
</dbReference>
<evidence type="ECO:0000259" key="5">
    <source>
        <dbReference type="PROSITE" id="PS50016"/>
    </source>
</evidence>
<dbReference type="PROSITE" id="PS51050">
    <property type="entry name" value="ZF_CW"/>
    <property type="match status" value="1"/>
</dbReference>
<dbReference type="AlphaFoldDB" id="A0A9Q0FKJ2"/>
<gene>
    <name evidence="7" type="ORF">Tsubulata_016056</name>
</gene>
<dbReference type="InterPro" id="IPR001965">
    <property type="entry name" value="Znf_PHD"/>
</dbReference>
<dbReference type="Proteomes" id="UP001141552">
    <property type="component" value="Unassembled WGS sequence"/>
</dbReference>
<evidence type="ECO:0000256" key="2">
    <source>
        <dbReference type="ARBA" id="ARBA00022771"/>
    </source>
</evidence>
<dbReference type="GO" id="GO:0008623">
    <property type="term" value="C:CHRAC"/>
    <property type="evidence" value="ECO:0007669"/>
    <property type="project" value="TreeGrafter"/>
</dbReference>
<evidence type="ECO:0000256" key="4">
    <source>
        <dbReference type="PROSITE-ProRule" id="PRU00146"/>
    </source>
</evidence>
<dbReference type="EMBL" id="JAKUCV010005001">
    <property type="protein sequence ID" value="KAJ4833185.1"/>
    <property type="molecule type" value="Genomic_DNA"/>
</dbReference>
<dbReference type="GO" id="GO:0006338">
    <property type="term" value="P:chromatin remodeling"/>
    <property type="evidence" value="ECO:0007669"/>
    <property type="project" value="InterPro"/>
</dbReference>
<dbReference type="PANTHER" id="PTHR46510">
    <property type="entry name" value="BROMODOMAIN ADJACENT TO ZINC FINGER DOMAIN PROTEIN 1A"/>
    <property type="match status" value="1"/>
</dbReference>
<dbReference type="InterPro" id="IPR047171">
    <property type="entry name" value="BAZ1A"/>
</dbReference>
<name>A0A9Q0FKJ2_9ROSI</name>
<feature type="domain" description="PHD-type" evidence="5">
    <location>
        <begin position="245"/>
        <end position="295"/>
    </location>
</feature>
<accession>A0A9Q0FKJ2</accession>
<sequence length="481" mass="52686">MCPKCDKQCHNDCREATSTSEKDENADGSCILKYSRSPRLSTVSATSESFVPRFVYSRKKFRGNSASLSDHVPTSTKRSGEDCLSIISSDSHSLAINKRYILPENMHETETVGCAFISHLGSERKPPRLKPESINRYSFVEDLGSDDVSKRCRAKIVDVDSINDSCSSSKSNMELISASVNTEVDDAGECSSSGVLIEEVMGAGLSENDTSVSTLKSKSVLAGVLPGMNSASDCGVGDNGDSSSTRVCKMCSRAGSTLKMLICDNCEEAFHVSCCNPRVKKIPLDEWFCESCLKKKHKILNETISRRSSNMIGELVRSRNVSSTGESNPIASMLKDTEPYKSGVRVGKGFQAQVPEWPAPINSDADINGEPLEMDPSESVSLHSKHSLPGSIGNWLQCKAIIDDATEGSNVAICGKWRRAPLSEVQTDDWECFCSVLWDPIHADCAVPQELETDQILKQLKYVQMVRPRIAAKRRRMDPAK</sequence>
<evidence type="ECO:0008006" key="9">
    <source>
        <dbReference type="Google" id="ProtNLM"/>
    </source>
</evidence>
<evidence type="ECO:0000256" key="3">
    <source>
        <dbReference type="ARBA" id="ARBA00022833"/>
    </source>
</evidence>
<feature type="domain" description="CW-type" evidence="6">
    <location>
        <begin position="389"/>
        <end position="453"/>
    </location>
</feature>